<keyword evidence="1" id="KW-0732">Signal</keyword>
<protein>
    <submittedName>
        <fullName evidence="3">Rhodanese-like domain-containing protein</fullName>
    </submittedName>
</protein>
<proteinExistence type="predicted"/>
<dbReference type="InterPro" id="IPR050229">
    <property type="entry name" value="GlpE_sulfurtransferase"/>
</dbReference>
<dbReference type="SMART" id="SM00450">
    <property type="entry name" value="RHOD"/>
    <property type="match status" value="1"/>
</dbReference>
<dbReference type="SUPFAM" id="SSF52821">
    <property type="entry name" value="Rhodanese/Cell cycle control phosphatase"/>
    <property type="match status" value="1"/>
</dbReference>
<comment type="caution">
    <text evidence="3">The sequence shown here is derived from an EMBL/GenBank/DDBJ whole genome shotgun (WGS) entry which is preliminary data.</text>
</comment>
<name>A0A956NBH1_UNCEI</name>
<evidence type="ECO:0000313" key="3">
    <source>
        <dbReference type="EMBL" id="MCA9756099.1"/>
    </source>
</evidence>
<dbReference type="InterPro" id="IPR036873">
    <property type="entry name" value="Rhodanese-like_dom_sf"/>
</dbReference>
<feature type="chain" id="PRO_5037223532" evidence="1">
    <location>
        <begin position="26"/>
        <end position="153"/>
    </location>
</feature>
<evidence type="ECO:0000259" key="2">
    <source>
        <dbReference type="PROSITE" id="PS50206"/>
    </source>
</evidence>
<feature type="signal peptide" evidence="1">
    <location>
        <begin position="1"/>
        <end position="25"/>
    </location>
</feature>
<dbReference type="Proteomes" id="UP000739538">
    <property type="component" value="Unassembled WGS sequence"/>
</dbReference>
<feature type="domain" description="Rhodanese" evidence="2">
    <location>
        <begin position="62"/>
        <end position="152"/>
    </location>
</feature>
<dbReference type="PROSITE" id="PS50206">
    <property type="entry name" value="RHODANESE_3"/>
    <property type="match status" value="1"/>
</dbReference>
<dbReference type="InterPro" id="IPR001763">
    <property type="entry name" value="Rhodanese-like_dom"/>
</dbReference>
<reference evidence="3" key="1">
    <citation type="submission" date="2020-04" db="EMBL/GenBank/DDBJ databases">
        <authorList>
            <person name="Zhang T."/>
        </authorList>
    </citation>
    <scope>NUCLEOTIDE SEQUENCE</scope>
    <source>
        <strain evidence="3">HKST-UBA02</strain>
    </source>
</reference>
<accession>A0A956NBH1</accession>
<dbReference type="PANTHER" id="PTHR43031">
    <property type="entry name" value="FAD-DEPENDENT OXIDOREDUCTASE"/>
    <property type="match status" value="1"/>
</dbReference>
<evidence type="ECO:0000313" key="4">
    <source>
        <dbReference type="Proteomes" id="UP000739538"/>
    </source>
</evidence>
<dbReference type="AlphaFoldDB" id="A0A956NBH1"/>
<reference evidence="3" key="2">
    <citation type="journal article" date="2021" name="Microbiome">
        <title>Successional dynamics and alternative stable states in a saline activated sludge microbial community over 9 years.</title>
        <authorList>
            <person name="Wang Y."/>
            <person name="Ye J."/>
            <person name="Ju F."/>
            <person name="Liu L."/>
            <person name="Boyd J.A."/>
            <person name="Deng Y."/>
            <person name="Parks D.H."/>
            <person name="Jiang X."/>
            <person name="Yin X."/>
            <person name="Woodcroft B.J."/>
            <person name="Tyson G.W."/>
            <person name="Hugenholtz P."/>
            <person name="Polz M.F."/>
            <person name="Zhang T."/>
        </authorList>
    </citation>
    <scope>NUCLEOTIDE SEQUENCE</scope>
    <source>
        <strain evidence="3">HKST-UBA02</strain>
    </source>
</reference>
<organism evidence="3 4">
    <name type="scientific">Eiseniibacteriota bacterium</name>
    <dbReference type="NCBI Taxonomy" id="2212470"/>
    <lineage>
        <taxon>Bacteria</taxon>
        <taxon>Candidatus Eiseniibacteriota</taxon>
    </lineage>
</organism>
<dbReference type="CDD" id="cd00158">
    <property type="entry name" value="RHOD"/>
    <property type="match status" value="1"/>
</dbReference>
<evidence type="ECO:0000256" key="1">
    <source>
        <dbReference type="SAM" id="SignalP"/>
    </source>
</evidence>
<sequence length="153" mass="16756">MIDHAALRRRLGFLSRWTALFAVLAAVGAGCSSNGNSGAANGAKFDELDPAAASALITEEKGSADFVILDVRTPQEFHDERIDGAINIDFRSPSFRQEVDKLDKDKTYLLYCRTGNRSGQSLATFRDLGFHDIRHLSRGITGWKSANKPTVRG</sequence>
<dbReference type="Pfam" id="PF00581">
    <property type="entry name" value="Rhodanese"/>
    <property type="match status" value="1"/>
</dbReference>
<dbReference type="PANTHER" id="PTHR43031:SF16">
    <property type="entry name" value="OXIDOREDUCTASE"/>
    <property type="match status" value="1"/>
</dbReference>
<gene>
    <name evidence="3" type="ORF">KDA27_09875</name>
</gene>
<dbReference type="EMBL" id="JAGQHS010000042">
    <property type="protein sequence ID" value="MCA9756099.1"/>
    <property type="molecule type" value="Genomic_DNA"/>
</dbReference>
<dbReference type="Gene3D" id="3.40.250.10">
    <property type="entry name" value="Rhodanese-like domain"/>
    <property type="match status" value="1"/>
</dbReference>